<dbReference type="EMBL" id="LBUZ01000010">
    <property type="protein sequence ID" value="KKQ75486.1"/>
    <property type="molecule type" value="Genomic_DNA"/>
</dbReference>
<gene>
    <name evidence="1" type="ORF">US96_C0010G0002</name>
</gene>
<proteinExistence type="predicted"/>
<accession>A0A0G0NEF1</accession>
<dbReference type="Proteomes" id="UP000034181">
    <property type="component" value="Unassembled WGS sequence"/>
</dbReference>
<evidence type="ECO:0000313" key="1">
    <source>
        <dbReference type="EMBL" id="KKQ75486.1"/>
    </source>
</evidence>
<organism evidence="1 2">
    <name type="scientific">Candidatus Woesebacteria bacterium GW2011_GWB1_38_5b</name>
    <dbReference type="NCBI Taxonomy" id="1618569"/>
    <lineage>
        <taxon>Bacteria</taxon>
        <taxon>Candidatus Woeseibacteriota</taxon>
    </lineage>
</organism>
<protein>
    <submittedName>
        <fullName evidence="1">Uncharacterized protein</fullName>
    </submittedName>
</protein>
<reference evidence="1 2" key="1">
    <citation type="journal article" date="2015" name="Nature">
        <title>rRNA introns, odd ribosomes, and small enigmatic genomes across a large radiation of phyla.</title>
        <authorList>
            <person name="Brown C.T."/>
            <person name="Hug L.A."/>
            <person name="Thomas B.C."/>
            <person name="Sharon I."/>
            <person name="Castelle C.J."/>
            <person name="Singh A."/>
            <person name="Wilkins M.J."/>
            <person name="Williams K.H."/>
            <person name="Banfield J.F."/>
        </authorList>
    </citation>
    <scope>NUCLEOTIDE SEQUENCE [LARGE SCALE GENOMIC DNA]</scope>
</reference>
<name>A0A0G0NEF1_9BACT</name>
<sequence>MATERVTGGLARFVIDSARRLSGDAAQKLEEAQTLIGNQDITSAETVTGDAHDLLLGSNAKLNGVSKIKQEFPDRFLALLEEFGINENPPAEIFDEGPTPTMSEVDATVKKTKERKEADPTDLTEKQMKAVSTMFRIISEDTREEVSQRDVANIYYQNLIELGKPIGDILTLSRNNFKGVVGKLEQAFKLAGGEAAVLPFTREQLESLEGFPFLKQAATELSKMSGYDDMNLEALLEYTHPQTAVKVREKKADAPPNPGSDPVETVDVTQPLTNTERHLLFDTIFRRQSEMDDQNLREIREILNKEYQLLGYNVGVYDPEVVRQTLLTKLSYYQDLAVEKRKDYIKNNMGNLGGMVMTLIGPFMSSKDQLEEFLI</sequence>
<comment type="caution">
    <text evidence="1">The sequence shown here is derived from an EMBL/GenBank/DDBJ whole genome shotgun (WGS) entry which is preliminary data.</text>
</comment>
<evidence type="ECO:0000313" key="2">
    <source>
        <dbReference type="Proteomes" id="UP000034181"/>
    </source>
</evidence>
<dbReference type="AlphaFoldDB" id="A0A0G0NEF1"/>